<feature type="compositionally biased region" description="Low complexity" evidence="1">
    <location>
        <begin position="65"/>
        <end position="74"/>
    </location>
</feature>
<sequence length="126" mass="13810">MQMRTPIKELHIPVSDLSKTAAVPDYFVAKCKYLSGEESEIPRNNRDKTLEIAEMPSSPIVKTPARSSARAASRNGPATTPRGPQRAYATGRPTLPQGGGNNRPLFVGPRTQPRSGMIRPAFRLLR</sequence>
<feature type="region of interest" description="Disordered" evidence="1">
    <location>
        <begin position="55"/>
        <end position="126"/>
    </location>
</feature>
<evidence type="ECO:0000313" key="3">
    <source>
        <dbReference type="Proteomes" id="UP000286045"/>
    </source>
</evidence>
<dbReference type="AlphaFoldDB" id="A0A439CLZ1"/>
<evidence type="ECO:0000256" key="1">
    <source>
        <dbReference type="SAM" id="MobiDB-lite"/>
    </source>
</evidence>
<evidence type="ECO:0000313" key="2">
    <source>
        <dbReference type="EMBL" id="RWA03185.1"/>
    </source>
</evidence>
<name>A0A439CLZ1_9PEZI</name>
<protein>
    <submittedName>
        <fullName evidence="2">Uncharacterized protein</fullName>
    </submittedName>
</protein>
<accession>A0A439CLZ1</accession>
<comment type="caution">
    <text evidence="2">The sequence shown here is derived from an EMBL/GenBank/DDBJ whole genome shotgun (WGS) entry which is preliminary data.</text>
</comment>
<dbReference type="Proteomes" id="UP000286045">
    <property type="component" value="Unassembled WGS sequence"/>
</dbReference>
<keyword evidence="3" id="KW-1185">Reference proteome</keyword>
<reference evidence="2 3" key="1">
    <citation type="submission" date="2018-12" db="EMBL/GenBank/DDBJ databases">
        <title>Draft genome sequence of Xylaria grammica IHI A82.</title>
        <authorList>
            <person name="Buettner E."/>
            <person name="Kellner H."/>
        </authorList>
    </citation>
    <scope>NUCLEOTIDE SEQUENCE [LARGE SCALE GENOMIC DNA]</scope>
    <source>
        <strain evidence="2 3">IHI A82</strain>
    </source>
</reference>
<organism evidence="2 3">
    <name type="scientific">Xylaria grammica</name>
    <dbReference type="NCBI Taxonomy" id="363999"/>
    <lineage>
        <taxon>Eukaryota</taxon>
        <taxon>Fungi</taxon>
        <taxon>Dikarya</taxon>
        <taxon>Ascomycota</taxon>
        <taxon>Pezizomycotina</taxon>
        <taxon>Sordariomycetes</taxon>
        <taxon>Xylariomycetidae</taxon>
        <taxon>Xylariales</taxon>
        <taxon>Xylariaceae</taxon>
        <taxon>Xylaria</taxon>
    </lineage>
</organism>
<dbReference type="EMBL" id="RYZI01000900">
    <property type="protein sequence ID" value="RWA03185.1"/>
    <property type="molecule type" value="Genomic_DNA"/>
</dbReference>
<proteinExistence type="predicted"/>
<gene>
    <name evidence="2" type="ORF">EKO27_g11921</name>
</gene>